<keyword evidence="5 10" id="KW-0813">Transport</keyword>
<evidence type="ECO:0000256" key="6">
    <source>
        <dbReference type="ARBA" id="ARBA00022729"/>
    </source>
</evidence>
<evidence type="ECO:0000256" key="4">
    <source>
        <dbReference type="ARBA" id="ARBA00014035"/>
    </source>
</evidence>
<dbReference type="KEGG" id="tee:Tel_10070"/>
<comment type="similarity">
    <text evidence="2 10">Belongs to the LolA family.</text>
</comment>
<evidence type="ECO:0000256" key="9">
    <source>
        <dbReference type="ARBA" id="ARBA00023186"/>
    </source>
</evidence>
<evidence type="ECO:0000256" key="7">
    <source>
        <dbReference type="ARBA" id="ARBA00022764"/>
    </source>
</evidence>
<dbReference type="InterPro" id="IPR018323">
    <property type="entry name" value="OM_lipoprot_carrier_LolA_Pbac"/>
</dbReference>
<dbReference type="GO" id="GO:0030288">
    <property type="term" value="C:outer membrane-bounded periplasmic space"/>
    <property type="evidence" value="ECO:0007669"/>
    <property type="project" value="TreeGrafter"/>
</dbReference>
<dbReference type="Proteomes" id="UP000055136">
    <property type="component" value="Chromosome"/>
</dbReference>
<dbReference type="AlphaFoldDB" id="A0A0S2TEA0"/>
<evidence type="ECO:0000256" key="5">
    <source>
        <dbReference type="ARBA" id="ARBA00022448"/>
    </source>
</evidence>
<dbReference type="SUPFAM" id="SSF89392">
    <property type="entry name" value="Prokaryotic lipoproteins and lipoprotein localization factors"/>
    <property type="match status" value="1"/>
</dbReference>
<dbReference type="Pfam" id="PF03548">
    <property type="entry name" value="LolA"/>
    <property type="match status" value="1"/>
</dbReference>
<evidence type="ECO:0000256" key="8">
    <source>
        <dbReference type="ARBA" id="ARBA00022927"/>
    </source>
</evidence>
<keyword evidence="7 10" id="KW-0574">Periplasm</keyword>
<dbReference type="EMBL" id="CP013099">
    <property type="protein sequence ID" value="ALP53466.1"/>
    <property type="molecule type" value="Genomic_DNA"/>
</dbReference>
<name>A0A0S2TEA0_9GAMM</name>
<feature type="signal peptide" evidence="10">
    <location>
        <begin position="1"/>
        <end position="21"/>
    </location>
</feature>
<gene>
    <name evidence="10" type="primary">lolA</name>
    <name evidence="11" type="ORF">Tel_10070</name>
</gene>
<dbReference type="GO" id="GO:0044874">
    <property type="term" value="P:lipoprotein localization to outer membrane"/>
    <property type="evidence" value="ECO:0007669"/>
    <property type="project" value="UniProtKB-UniRule"/>
</dbReference>
<keyword evidence="6 10" id="KW-0732">Signal</keyword>
<dbReference type="NCBIfam" id="TIGR00547">
    <property type="entry name" value="lolA"/>
    <property type="match status" value="1"/>
</dbReference>
<accession>A0A0S2TEA0</accession>
<dbReference type="HAMAP" id="MF_00240">
    <property type="entry name" value="LolA"/>
    <property type="match status" value="1"/>
</dbReference>
<keyword evidence="12" id="KW-1185">Reference proteome</keyword>
<evidence type="ECO:0000256" key="1">
    <source>
        <dbReference type="ARBA" id="ARBA00004418"/>
    </source>
</evidence>
<dbReference type="STRING" id="1748243.Tel_10070"/>
<comment type="function">
    <text evidence="10">Participates in the translocation of lipoproteins from the inner membrane to the outer membrane. Only forms a complex with a lipoprotein if the residue after the N-terminal Cys is not an aspartate (The Asp acts as a targeting signal to indicate that the lipoprotein should stay in the inner membrane).</text>
</comment>
<feature type="chain" id="PRO_5008995456" description="Outer-membrane lipoprotein carrier protein" evidence="10">
    <location>
        <begin position="22"/>
        <end position="206"/>
    </location>
</feature>
<dbReference type="Gene3D" id="2.50.20.10">
    <property type="entry name" value="Lipoprotein localisation LolA/LolB/LppX"/>
    <property type="match status" value="1"/>
</dbReference>
<keyword evidence="8 10" id="KW-0653">Protein transport</keyword>
<evidence type="ECO:0000256" key="10">
    <source>
        <dbReference type="HAMAP-Rule" id="MF_00240"/>
    </source>
</evidence>
<keyword evidence="9 10" id="KW-0143">Chaperone</keyword>
<comment type="subcellular location">
    <subcellularLocation>
        <location evidence="1 10">Periplasm</location>
    </subcellularLocation>
</comment>
<sequence length="206" mass="23198" precursor="true">MSPRTLLLVLCVSLFSSTVSAADDEALQAFFSGLSSLGADFTQGVYAPGNQLKQRSQGRVIIQRPGKFRWDYQQPYEQHIVADGTKIWLYDVDLEQVTIKPQDQTMANTPASLLSGAGQLSEQFDVLALTREGRDWFELVPKRPDSGFESIYLLLEDDVIHAMELKDSFGQFTRIRFDNVVLNKDYPADSFRLDIPQGVDVIDETK</sequence>
<organism evidence="11 12">
    <name type="scientific">Candidatus Tenderia electrophaga</name>
    <dbReference type="NCBI Taxonomy" id="1748243"/>
    <lineage>
        <taxon>Bacteria</taxon>
        <taxon>Pseudomonadati</taxon>
        <taxon>Pseudomonadota</taxon>
        <taxon>Gammaproteobacteria</taxon>
        <taxon>Candidatus Tenderiales</taxon>
        <taxon>Candidatus Tenderiaceae</taxon>
        <taxon>Candidatus Tenderia</taxon>
    </lineage>
</organism>
<evidence type="ECO:0000313" key="11">
    <source>
        <dbReference type="EMBL" id="ALP53466.1"/>
    </source>
</evidence>
<dbReference type="InterPro" id="IPR004564">
    <property type="entry name" value="OM_lipoprot_carrier_LolA-like"/>
</dbReference>
<dbReference type="PANTHER" id="PTHR35869">
    <property type="entry name" value="OUTER-MEMBRANE LIPOPROTEIN CARRIER PROTEIN"/>
    <property type="match status" value="1"/>
</dbReference>
<evidence type="ECO:0000313" key="12">
    <source>
        <dbReference type="Proteomes" id="UP000055136"/>
    </source>
</evidence>
<dbReference type="InterPro" id="IPR029046">
    <property type="entry name" value="LolA/LolB/LppX"/>
</dbReference>
<protein>
    <recommendedName>
        <fullName evidence="4 10">Outer-membrane lipoprotein carrier protein</fullName>
    </recommendedName>
</protein>
<comment type="subunit">
    <text evidence="3 10">Monomer.</text>
</comment>
<proteinExistence type="inferred from homology"/>
<dbReference type="GO" id="GO:0042953">
    <property type="term" value="P:lipoprotein transport"/>
    <property type="evidence" value="ECO:0007669"/>
    <property type="project" value="InterPro"/>
</dbReference>
<evidence type="ECO:0000256" key="2">
    <source>
        <dbReference type="ARBA" id="ARBA00007615"/>
    </source>
</evidence>
<dbReference type="PANTHER" id="PTHR35869:SF1">
    <property type="entry name" value="OUTER-MEMBRANE LIPOPROTEIN CARRIER PROTEIN"/>
    <property type="match status" value="1"/>
</dbReference>
<reference evidence="11" key="1">
    <citation type="submission" date="2015-10" db="EMBL/GenBank/DDBJ databases">
        <title>Description of Candidatus Tenderia electrophaga gen. nov, sp. nov., an Uncultivated Electroautotroph from a Biocathode Enrichment.</title>
        <authorList>
            <person name="Eddie B.J."/>
            <person name="Malanoski A.P."/>
            <person name="Wang Z."/>
            <person name="Hall R.J."/>
            <person name="Oh S.D."/>
            <person name="Heiner C."/>
            <person name="Lin B."/>
            <person name="Strycharz-Glaven S.M."/>
        </authorList>
    </citation>
    <scope>NUCLEOTIDE SEQUENCE [LARGE SCALE GENOMIC DNA]</scope>
    <source>
        <strain evidence="11">NRL1</strain>
    </source>
</reference>
<dbReference type="CDD" id="cd16325">
    <property type="entry name" value="LolA"/>
    <property type="match status" value="1"/>
</dbReference>
<evidence type="ECO:0000256" key="3">
    <source>
        <dbReference type="ARBA" id="ARBA00011245"/>
    </source>
</evidence>